<dbReference type="InterPro" id="IPR013762">
    <property type="entry name" value="Integrase-like_cat_sf"/>
</dbReference>
<accession>X1DEA4</accession>
<dbReference type="AlphaFoldDB" id="X1DEA4"/>
<comment type="caution">
    <text evidence="3">The sequence shown here is derived from an EMBL/GenBank/DDBJ whole genome shotgun (WGS) entry which is preliminary data.</text>
</comment>
<gene>
    <name evidence="3" type="ORF">S03H2_06592</name>
</gene>
<dbReference type="PROSITE" id="PS51898">
    <property type="entry name" value="TYR_RECOMBINASE"/>
    <property type="match status" value="1"/>
</dbReference>
<feature type="non-terminal residue" evidence="3">
    <location>
        <position position="1"/>
    </location>
</feature>
<dbReference type="InterPro" id="IPR002104">
    <property type="entry name" value="Integrase_catalytic"/>
</dbReference>
<dbReference type="Gene3D" id="1.10.443.10">
    <property type="entry name" value="Intergrase catalytic core"/>
    <property type="match status" value="1"/>
</dbReference>
<keyword evidence="1" id="KW-0233">DNA recombination</keyword>
<feature type="domain" description="Tyr recombinase" evidence="2">
    <location>
        <begin position="1"/>
        <end position="89"/>
    </location>
</feature>
<name>X1DEA4_9ZZZZ</name>
<reference evidence="3" key="1">
    <citation type="journal article" date="2014" name="Front. Microbiol.">
        <title>High frequency of phylogenetically diverse reductive dehalogenase-homologous genes in deep subseafloor sedimentary metagenomes.</title>
        <authorList>
            <person name="Kawai M."/>
            <person name="Futagami T."/>
            <person name="Toyoda A."/>
            <person name="Takaki Y."/>
            <person name="Nishi S."/>
            <person name="Hori S."/>
            <person name="Arai W."/>
            <person name="Tsubouchi T."/>
            <person name="Morono Y."/>
            <person name="Uchiyama I."/>
            <person name="Ito T."/>
            <person name="Fujiyama A."/>
            <person name="Inagaki F."/>
            <person name="Takami H."/>
        </authorList>
    </citation>
    <scope>NUCLEOTIDE SEQUENCE</scope>
    <source>
        <strain evidence="3">Expedition CK06-06</strain>
    </source>
</reference>
<evidence type="ECO:0000313" key="3">
    <source>
        <dbReference type="EMBL" id="GAH19116.1"/>
    </source>
</evidence>
<evidence type="ECO:0000259" key="2">
    <source>
        <dbReference type="PROSITE" id="PS51898"/>
    </source>
</evidence>
<dbReference type="InterPro" id="IPR011010">
    <property type="entry name" value="DNA_brk_join_enz"/>
</dbReference>
<organism evidence="3">
    <name type="scientific">marine sediment metagenome</name>
    <dbReference type="NCBI Taxonomy" id="412755"/>
    <lineage>
        <taxon>unclassified sequences</taxon>
        <taxon>metagenomes</taxon>
        <taxon>ecological metagenomes</taxon>
    </lineage>
</organism>
<dbReference type="GO" id="GO:0003677">
    <property type="term" value="F:DNA binding"/>
    <property type="evidence" value="ECO:0007669"/>
    <property type="project" value="InterPro"/>
</dbReference>
<protein>
    <recommendedName>
        <fullName evidence="2">Tyr recombinase domain-containing protein</fullName>
    </recommendedName>
</protein>
<dbReference type="SUPFAM" id="SSF56349">
    <property type="entry name" value="DNA breaking-rejoining enzymes"/>
    <property type="match status" value="1"/>
</dbReference>
<dbReference type="GO" id="GO:0015074">
    <property type="term" value="P:DNA integration"/>
    <property type="evidence" value="ECO:0007669"/>
    <property type="project" value="InterPro"/>
</dbReference>
<proteinExistence type="predicted"/>
<dbReference type="GO" id="GO:0006310">
    <property type="term" value="P:DNA recombination"/>
    <property type="evidence" value="ECO:0007669"/>
    <property type="project" value="UniProtKB-KW"/>
</dbReference>
<sequence>KGAPLNYRGVLYIFLKLSRELGWRDANKKPRIHDFRHAFAVRRLLRWYDEGANLDQKILALSTYLGHAQVTDTYWYLSAVPELLAIVSDKFENFAAKERRRDTP</sequence>
<evidence type="ECO:0000256" key="1">
    <source>
        <dbReference type="ARBA" id="ARBA00023172"/>
    </source>
</evidence>
<dbReference type="EMBL" id="BARU01002915">
    <property type="protein sequence ID" value="GAH19116.1"/>
    <property type="molecule type" value="Genomic_DNA"/>
</dbReference>